<keyword evidence="2" id="KW-0378">Hydrolase</keyword>
<protein>
    <submittedName>
        <fullName evidence="7">DNA primase/helicase, phage-associated</fullName>
    </submittedName>
</protein>
<dbReference type="GO" id="GO:0004386">
    <property type="term" value="F:helicase activity"/>
    <property type="evidence" value="ECO:0007669"/>
    <property type="project" value="UniProtKB-KW"/>
</dbReference>
<feature type="region of interest" description="Disordered" evidence="5">
    <location>
        <begin position="18"/>
        <end position="40"/>
    </location>
</feature>
<dbReference type="EMBL" id="FUHU01000044">
    <property type="protein sequence ID" value="SJM67505.1"/>
    <property type="molecule type" value="Genomic_DNA"/>
</dbReference>
<evidence type="ECO:0000256" key="1">
    <source>
        <dbReference type="ARBA" id="ARBA00022741"/>
    </source>
</evidence>
<dbReference type="NCBIfam" id="TIGR01613">
    <property type="entry name" value="primase_Cterm"/>
    <property type="match status" value="1"/>
</dbReference>
<dbReference type="Pfam" id="PF03288">
    <property type="entry name" value="Pox_D5"/>
    <property type="match status" value="1"/>
</dbReference>
<dbReference type="PANTHER" id="PTHR35372:SF2">
    <property type="entry name" value="SF3 HELICASE DOMAIN-CONTAINING PROTEIN"/>
    <property type="match status" value="1"/>
</dbReference>
<sequence length="571" mass="64592">MPPSAEDEIARLERELAEAQRGGPVPTPQVEVGTQSVDTTVRPSPESLIEMAYEEHRAALSGRQIELGKYRDGLLARIEERFAEENTWRKAQKLRVHPTPSHLDELTIVKILLDLHDIAAVNLTNSRDGDDLSLLAMYQSSGDAEGTYATSESVFVRLVSELAPSMRQRDVESVIKRLNAHAKVVRRCDDPALSPVNNGIFNHTTQELEPFTPERVFLAKSPVDYIADAPNPVITMPDGQTWDVESWIADLSDDEGVPELLWEIISAVLRPNERWNRSPWLYGTSGRNGKGTLMQLLRNVVGDDGAATLSIKAFGDRFSKESLLTSTAVLSDENDVGDFVKSAADFKSVVTGDPIQIDRKNRRPVSVRVQGIVVACFNGFPRVKDKSQSFNRRPLMVPFPKNFTGGERRYIKSDYLARRDVLRYVLRRALQMQHTTLSEPEACTAVMDEFRIMNDPVADFWTEFEDQFVWDLLPTVFLYDLFMTWFAKTRPSGIPLSRNEFTHQSKILLADSSTWKYTDCKRPGTSMINPEPLIAEYDLTNWMNPTYRGPNIHGKCVPSPLKPNYRGFERQ</sequence>
<evidence type="ECO:0000256" key="3">
    <source>
        <dbReference type="ARBA" id="ARBA00022806"/>
    </source>
</evidence>
<dbReference type="InterPro" id="IPR004968">
    <property type="entry name" value="DNA_primase/NTPase_C"/>
</dbReference>
<dbReference type="Pfam" id="PF08706">
    <property type="entry name" value="D5_N"/>
    <property type="match status" value="1"/>
</dbReference>
<evidence type="ECO:0000313" key="8">
    <source>
        <dbReference type="Proteomes" id="UP000195787"/>
    </source>
</evidence>
<reference evidence="7 8" key="1">
    <citation type="submission" date="2017-02" db="EMBL/GenBank/DDBJ databases">
        <authorList>
            <person name="Peterson S.W."/>
        </authorList>
    </citation>
    <scope>NUCLEOTIDE SEQUENCE [LARGE SCALE GENOMIC DNA]</scope>
    <source>
        <strain evidence="7 8">LMG 22410</strain>
    </source>
</reference>
<dbReference type="InterPro" id="IPR045455">
    <property type="entry name" value="NrS-1_pol-like_helicase"/>
</dbReference>
<dbReference type="PROSITE" id="PS51206">
    <property type="entry name" value="SF3_HELICASE_1"/>
    <property type="match status" value="1"/>
</dbReference>
<evidence type="ECO:0000256" key="5">
    <source>
        <dbReference type="SAM" id="MobiDB-lite"/>
    </source>
</evidence>
<dbReference type="InterPro" id="IPR027417">
    <property type="entry name" value="P-loop_NTPase"/>
</dbReference>
<keyword evidence="1" id="KW-0547">Nucleotide-binding</keyword>
<accession>A0A1R4GHF7</accession>
<dbReference type="PANTHER" id="PTHR35372">
    <property type="entry name" value="ATP BINDING PROTEIN-RELATED"/>
    <property type="match status" value="1"/>
</dbReference>
<dbReference type="Pfam" id="PF19263">
    <property type="entry name" value="DUF5906"/>
    <property type="match status" value="1"/>
</dbReference>
<dbReference type="GO" id="GO:0016787">
    <property type="term" value="F:hydrolase activity"/>
    <property type="evidence" value="ECO:0007669"/>
    <property type="project" value="UniProtKB-KW"/>
</dbReference>
<evidence type="ECO:0000313" key="7">
    <source>
        <dbReference type="EMBL" id="SJM67505.1"/>
    </source>
</evidence>
<keyword evidence="4" id="KW-0067">ATP-binding</keyword>
<dbReference type="AlphaFoldDB" id="A0A1R4GHF7"/>
<dbReference type="InterPro" id="IPR006500">
    <property type="entry name" value="Helicase_put_C_phage/plasmid"/>
</dbReference>
<dbReference type="GO" id="GO:0005524">
    <property type="term" value="F:ATP binding"/>
    <property type="evidence" value="ECO:0007669"/>
    <property type="project" value="UniProtKB-KW"/>
</dbReference>
<proteinExistence type="predicted"/>
<organism evidence="7 8">
    <name type="scientific">Agrococcus casei LMG 22410</name>
    <dbReference type="NCBI Taxonomy" id="1255656"/>
    <lineage>
        <taxon>Bacteria</taxon>
        <taxon>Bacillati</taxon>
        <taxon>Actinomycetota</taxon>
        <taxon>Actinomycetes</taxon>
        <taxon>Micrococcales</taxon>
        <taxon>Microbacteriaceae</taxon>
        <taxon>Agrococcus</taxon>
    </lineage>
</organism>
<keyword evidence="8" id="KW-1185">Reference proteome</keyword>
<dbReference type="InterPro" id="IPR014818">
    <property type="entry name" value="Phage/plasmid_primase_P4_C"/>
</dbReference>
<dbReference type="Gene3D" id="3.40.50.300">
    <property type="entry name" value="P-loop containing nucleotide triphosphate hydrolases"/>
    <property type="match status" value="1"/>
</dbReference>
<dbReference type="SUPFAM" id="SSF52540">
    <property type="entry name" value="P-loop containing nucleoside triphosphate hydrolases"/>
    <property type="match status" value="1"/>
</dbReference>
<evidence type="ECO:0000259" key="6">
    <source>
        <dbReference type="PROSITE" id="PS51206"/>
    </source>
</evidence>
<name>A0A1R4GHF7_9MICO</name>
<gene>
    <name evidence="7" type="ORF">CZ674_12000</name>
</gene>
<feature type="domain" description="SF3 helicase" evidence="6">
    <location>
        <begin position="256"/>
        <end position="412"/>
    </location>
</feature>
<evidence type="ECO:0000256" key="4">
    <source>
        <dbReference type="ARBA" id="ARBA00022840"/>
    </source>
</evidence>
<keyword evidence="3 7" id="KW-0347">Helicase</keyword>
<evidence type="ECO:0000256" key="2">
    <source>
        <dbReference type="ARBA" id="ARBA00022801"/>
    </source>
</evidence>
<dbReference type="InterPro" id="IPR014015">
    <property type="entry name" value="Helicase_SF3_DNA-vir"/>
</dbReference>
<dbReference type="InterPro" id="IPR051620">
    <property type="entry name" value="ORF904-like_C"/>
</dbReference>
<dbReference type="Proteomes" id="UP000195787">
    <property type="component" value="Unassembled WGS sequence"/>
</dbReference>